<organism evidence="1 2">
    <name type="scientific">Trifolium subterraneum</name>
    <name type="common">Subterranean clover</name>
    <dbReference type="NCBI Taxonomy" id="3900"/>
    <lineage>
        <taxon>Eukaryota</taxon>
        <taxon>Viridiplantae</taxon>
        <taxon>Streptophyta</taxon>
        <taxon>Embryophyta</taxon>
        <taxon>Tracheophyta</taxon>
        <taxon>Spermatophyta</taxon>
        <taxon>Magnoliopsida</taxon>
        <taxon>eudicotyledons</taxon>
        <taxon>Gunneridae</taxon>
        <taxon>Pentapetalae</taxon>
        <taxon>rosids</taxon>
        <taxon>fabids</taxon>
        <taxon>Fabales</taxon>
        <taxon>Fabaceae</taxon>
        <taxon>Papilionoideae</taxon>
        <taxon>50 kb inversion clade</taxon>
        <taxon>NPAAA clade</taxon>
        <taxon>Hologalegina</taxon>
        <taxon>IRL clade</taxon>
        <taxon>Trifolieae</taxon>
        <taxon>Trifolium</taxon>
    </lineage>
</organism>
<proteinExistence type="predicted"/>
<protein>
    <submittedName>
        <fullName evidence="1">Uncharacterized protein</fullName>
    </submittedName>
</protein>
<sequence>MQREKTGYGKQSPSLLLVVGADNFRTRLLFYDTATVLRHGEKTSMMKVTIANCDENCGGEYNNGDRKDGNLICLDGLWCWAANSGGTIVIGAVN</sequence>
<dbReference type="Proteomes" id="UP000242715">
    <property type="component" value="Unassembled WGS sequence"/>
</dbReference>
<gene>
    <name evidence="1" type="ORF">TSUD_374980</name>
</gene>
<name>A0A2Z6NTP8_TRISU</name>
<evidence type="ECO:0000313" key="2">
    <source>
        <dbReference type="Proteomes" id="UP000242715"/>
    </source>
</evidence>
<dbReference type="EMBL" id="DF973793">
    <property type="protein sequence ID" value="GAU40190.1"/>
    <property type="molecule type" value="Genomic_DNA"/>
</dbReference>
<dbReference type="AlphaFoldDB" id="A0A2Z6NTP8"/>
<evidence type="ECO:0000313" key="1">
    <source>
        <dbReference type="EMBL" id="GAU40190.1"/>
    </source>
</evidence>
<accession>A0A2Z6NTP8</accession>
<keyword evidence="2" id="KW-1185">Reference proteome</keyword>
<reference evidence="2" key="1">
    <citation type="journal article" date="2017" name="Front. Plant Sci.">
        <title>Climate Clever Clovers: New Paradigm to Reduce the Environmental Footprint of Ruminants by Breeding Low Methanogenic Forages Utilizing Haplotype Variation.</title>
        <authorList>
            <person name="Kaur P."/>
            <person name="Appels R."/>
            <person name="Bayer P.E."/>
            <person name="Keeble-Gagnere G."/>
            <person name="Wang J."/>
            <person name="Hirakawa H."/>
            <person name="Shirasawa K."/>
            <person name="Vercoe P."/>
            <person name="Stefanova K."/>
            <person name="Durmic Z."/>
            <person name="Nichols P."/>
            <person name="Revell C."/>
            <person name="Isobe S.N."/>
            <person name="Edwards D."/>
            <person name="Erskine W."/>
        </authorList>
    </citation>
    <scope>NUCLEOTIDE SEQUENCE [LARGE SCALE GENOMIC DNA]</scope>
    <source>
        <strain evidence="2">cv. Daliak</strain>
    </source>
</reference>